<dbReference type="InterPro" id="IPR050832">
    <property type="entry name" value="Bact_Acetyltransf"/>
</dbReference>
<dbReference type="PANTHER" id="PTHR43877:SF2">
    <property type="entry name" value="AMINOALKYLPHOSPHONATE N-ACETYLTRANSFERASE-RELATED"/>
    <property type="match status" value="1"/>
</dbReference>
<organism evidence="4 5">
    <name type="scientific">Hoylesella buccalis ATCC 35310</name>
    <dbReference type="NCBI Taxonomy" id="679190"/>
    <lineage>
        <taxon>Bacteria</taxon>
        <taxon>Pseudomonadati</taxon>
        <taxon>Bacteroidota</taxon>
        <taxon>Bacteroidia</taxon>
        <taxon>Bacteroidales</taxon>
        <taxon>Prevotellaceae</taxon>
        <taxon>Hoylesella</taxon>
    </lineage>
</organism>
<dbReference type="Pfam" id="PF00583">
    <property type="entry name" value="Acetyltransf_1"/>
    <property type="match status" value="1"/>
</dbReference>
<comment type="caution">
    <text evidence="4">The sequence shown here is derived from an EMBL/GenBank/DDBJ whole genome shotgun (WGS) entry which is preliminary data.</text>
</comment>
<dbReference type="STRING" id="679190.HMPREF0650_2061"/>
<keyword evidence="2" id="KW-0012">Acyltransferase</keyword>
<evidence type="ECO:0000313" key="5">
    <source>
        <dbReference type="Proteomes" id="UP000005283"/>
    </source>
</evidence>
<dbReference type="CDD" id="cd04301">
    <property type="entry name" value="NAT_SF"/>
    <property type="match status" value="1"/>
</dbReference>
<protein>
    <submittedName>
        <fullName evidence="4">Acetyltransferase, GNAT family</fullName>
    </submittedName>
</protein>
<dbReference type="GO" id="GO:0016747">
    <property type="term" value="F:acyltransferase activity, transferring groups other than amino-acyl groups"/>
    <property type="evidence" value="ECO:0007669"/>
    <property type="project" value="InterPro"/>
</dbReference>
<dbReference type="PROSITE" id="PS51186">
    <property type="entry name" value="GNAT"/>
    <property type="match status" value="1"/>
</dbReference>
<keyword evidence="1 4" id="KW-0808">Transferase</keyword>
<gene>
    <name evidence="4" type="ORF">HMPREF0650_2061</name>
</gene>
<feature type="domain" description="N-acetyltransferase" evidence="3">
    <location>
        <begin position="6"/>
        <end position="174"/>
    </location>
</feature>
<evidence type="ECO:0000256" key="2">
    <source>
        <dbReference type="ARBA" id="ARBA00023315"/>
    </source>
</evidence>
<dbReference type="InterPro" id="IPR016181">
    <property type="entry name" value="Acyl_CoA_acyltransferase"/>
</dbReference>
<name>D1W3J2_9BACT</name>
<dbReference type="eggNOG" id="COG0456">
    <property type="taxonomic scope" value="Bacteria"/>
</dbReference>
<dbReference type="RefSeq" id="WP_004348034.1">
    <property type="nucleotide sequence ID" value="NZ_ADEG01000030.1"/>
</dbReference>
<evidence type="ECO:0000256" key="1">
    <source>
        <dbReference type="ARBA" id="ARBA00022679"/>
    </source>
</evidence>
<keyword evidence="5" id="KW-1185">Reference proteome</keyword>
<dbReference type="AlphaFoldDB" id="D1W3J2"/>
<accession>D1W3J2</accession>
<dbReference type="Gene3D" id="3.40.630.30">
    <property type="match status" value="1"/>
</dbReference>
<dbReference type="PANTHER" id="PTHR43877">
    <property type="entry name" value="AMINOALKYLPHOSPHONATE N-ACETYLTRANSFERASE-RELATED-RELATED"/>
    <property type="match status" value="1"/>
</dbReference>
<proteinExistence type="predicted"/>
<dbReference type="EMBL" id="ADEG01000030">
    <property type="protein sequence ID" value="EFA92870.1"/>
    <property type="molecule type" value="Genomic_DNA"/>
</dbReference>
<reference evidence="4 5" key="1">
    <citation type="submission" date="2009-12" db="EMBL/GenBank/DDBJ databases">
        <title>Genome Sequence of Prevotella buccalis ATCC 35310.</title>
        <authorList>
            <person name="Durkin A.S."/>
            <person name="Madupu R."/>
            <person name="Torralba M."/>
            <person name="Methe B."/>
            <person name="Sutton G."/>
            <person name="Strausberg R.L."/>
            <person name="Nelson K.E."/>
        </authorList>
    </citation>
    <scope>NUCLEOTIDE SEQUENCE [LARGE SCALE GENOMIC DNA]</scope>
    <source>
        <strain evidence="4 5">ATCC 35310</strain>
    </source>
</reference>
<dbReference type="InterPro" id="IPR000182">
    <property type="entry name" value="GNAT_dom"/>
</dbReference>
<evidence type="ECO:0000313" key="4">
    <source>
        <dbReference type="EMBL" id="EFA92870.1"/>
    </source>
</evidence>
<dbReference type="SUPFAM" id="SSF55729">
    <property type="entry name" value="Acyl-CoA N-acyltransferases (Nat)"/>
    <property type="match status" value="1"/>
</dbReference>
<sequence length="175" mass="19760">MHTTQIAFRKATTADLEEAWTLLDTARNLMLTNGRKQWTKDYPSRELIENDIAGGDAYILTVNGEVAAYAKLAVNGEPEYAHLEGSWLSEQDYVVIHRLAVSPRHRGHGLSKRFFHEAEKWAASQGVHSIKVDTNYDNVEMLNILPHLGYTYCGQIHYGAKGDRKAFEKLISSNI</sequence>
<dbReference type="Proteomes" id="UP000005283">
    <property type="component" value="Unassembled WGS sequence"/>
</dbReference>
<evidence type="ECO:0000259" key="3">
    <source>
        <dbReference type="PROSITE" id="PS51186"/>
    </source>
</evidence>